<feature type="signal peptide" evidence="1">
    <location>
        <begin position="1"/>
        <end position="21"/>
    </location>
</feature>
<evidence type="ECO:0008006" key="4">
    <source>
        <dbReference type="Google" id="ProtNLM"/>
    </source>
</evidence>
<evidence type="ECO:0000256" key="1">
    <source>
        <dbReference type="SAM" id="SignalP"/>
    </source>
</evidence>
<evidence type="ECO:0000313" key="2">
    <source>
        <dbReference type="EMBL" id="GLX82619.1"/>
    </source>
</evidence>
<evidence type="ECO:0000313" key="3">
    <source>
        <dbReference type="Proteomes" id="UP001157133"/>
    </source>
</evidence>
<name>A0ABQ6H3V9_9GAMM</name>
<organism evidence="2 3">
    <name type="scientific">Thalassotalea eurytherma</name>
    <dbReference type="NCBI Taxonomy" id="1144278"/>
    <lineage>
        <taxon>Bacteria</taxon>
        <taxon>Pseudomonadati</taxon>
        <taxon>Pseudomonadota</taxon>
        <taxon>Gammaproteobacteria</taxon>
        <taxon>Alteromonadales</taxon>
        <taxon>Colwelliaceae</taxon>
        <taxon>Thalassotalea</taxon>
    </lineage>
</organism>
<sequence>MRILPITLFIYSVLISQIAVAEEQALEMPVMKDARVFYQDTEKRPFVTNFYTRATKQAVIDFYQQQLGEVLSQELKRGRLTLNFSKDETSYRVVISEQNNMRQVDIIAQ</sequence>
<feature type="chain" id="PRO_5046380391" description="DUF3316 domain-containing protein" evidence="1">
    <location>
        <begin position="22"/>
        <end position="109"/>
    </location>
</feature>
<keyword evidence="1" id="KW-0732">Signal</keyword>
<comment type="caution">
    <text evidence="2">The sequence shown here is derived from an EMBL/GenBank/DDBJ whole genome shotgun (WGS) entry which is preliminary data.</text>
</comment>
<gene>
    <name evidence="2" type="ORF">theurythT_20710</name>
</gene>
<keyword evidence="3" id="KW-1185">Reference proteome</keyword>
<reference evidence="2 3" key="1">
    <citation type="submission" date="2023-03" db="EMBL/GenBank/DDBJ databases">
        <title>Draft genome sequence of Thalassotalea eurytherma JCM 18482T.</title>
        <authorList>
            <person name="Sawabe T."/>
        </authorList>
    </citation>
    <scope>NUCLEOTIDE SEQUENCE [LARGE SCALE GENOMIC DNA]</scope>
    <source>
        <strain evidence="2 3">JCM 18482</strain>
    </source>
</reference>
<dbReference type="EMBL" id="BSSU01000010">
    <property type="protein sequence ID" value="GLX82619.1"/>
    <property type="molecule type" value="Genomic_DNA"/>
</dbReference>
<accession>A0ABQ6H3V9</accession>
<dbReference type="Proteomes" id="UP001157133">
    <property type="component" value="Unassembled WGS sequence"/>
</dbReference>
<proteinExistence type="predicted"/>
<protein>
    <recommendedName>
        <fullName evidence="4">DUF3316 domain-containing protein</fullName>
    </recommendedName>
</protein>
<dbReference type="RefSeq" id="WP_284207987.1">
    <property type="nucleotide sequence ID" value="NZ_BSSU01000010.1"/>
</dbReference>